<dbReference type="PANTHER" id="PTHR45138:SF9">
    <property type="entry name" value="DIGUANYLATE CYCLASE DGCM-RELATED"/>
    <property type="match status" value="1"/>
</dbReference>
<dbReference type="EMBL" id="NDXW01000001">
    <property type="protein sequence ID" value="RDH45287.1"/>
    <property type="molecule type" value="Genomic_DNA"/>
</dbReference>
<sequence length="360" mass="41421">MTIDISLQEAQQIFFKVDSCLLTSSSSEVLIKRLLQASLNYFNTEAAWYTLTPHIPISSINFPTRVPKWLYAHSLFQTESIVQQLLNENPDGLHLLRQQKQLCILPTKYINRIDGIFMLPIYFEDKLVAVLNLGFKKDMLDWFQTMIPLLNQLATKVSLILSLLNKQDHLQYLAQRDPLTNLFNRRVMLDHIQNELTRCERYQASLAILFIDCDDFKKINDQYGHDCGDAVLQHLAYIFQKTLRRNDQAFRYAGDEFIITLPNQSMKDALAVSKRLKRAITKEPLIYQEQEVPVSISCGSATYIKDVTWSAEALLSQADQQLLLQKKVRVSTLTSSPLIPNPVCSTKQPSSVRHNQPLQF</sequence>
<organism evidence="5 6">
    <name type="scientific">Zooshikella ganghwensis</name>
    <dbReference type="NCBI Taxonomy" id="202772"/>
    <lineage>
        <taxon>Bacteria</taxon>
        <taxon>Pseudomonadati</taxon>
        <taxon>Pseudomonadota</taxon>
        <taxon>Gammaproteobacteria</taxon>
        <taxon>Oceanospirillales</taxon>
        <taxon>Zooshikellaceae</taxon>
        <taxon>Zooshikella</taxon>
    </lineage>
</organism>
<dbReference type="CDD" id="cd01949">
    <property type="entry name" value="GGDEF"/>
    <property type="match status" value="1"/>
</dbReference>
<protein>
    <recommendedName>
        <fullName evidence="2">diguanylate cyclase</fullName>
        <ecNumber evidence="2">2.7.7.65</ecNumber>
    </recommendedName>
</protein>
<dbReference type="AlphaFoldDB" id="A0A4P9VRM8"/>
<dbReference type="FunFam" id="3.30.70.270:FF:000001">
    <property type="entry name" value="Diguanylate cyclase domain protein"/>
    <property type="match status" value="1"/>
</dbReference>
<dbReference type="Gene3D" id="3.30.70.270">
    <property type="match status" value="1"/>
</dbReference>
<dbReference type="InterPro" id="IPR029787">
    <property type="entry name" value="Nucleotide_cyclase"/>
</dbReference>
<gene>
    <name evidence="5" type="ORF">B9G39_18555</name>
</gene>
<dbReference type="PANTHER" id="PTHR45138">
    <property type="entry name" value="REGULATORY COMPONENTS OF SENSORY TRANSDUCTION SYSTEM"/>
    <property type="match status" value="1"/>
</dbReference>
<dbReference type="RefSeq" id="WP_094788272.1">
    <property type="nucleotide sequence ID" value="NZ_NDXW01000001.1"/>
</dbReference>
<dbReference type="Proteomes" id="UP000257039">
    <property type="component" value="Unassembled WGS sequence"/>
</dbReference>
<dbReference type="EC" id="2.7.7.65" evidence="2"/>
<accession>A0A4P9VRM8</accession>
<evidence type="ECO:0000256" key="2">
    <source>
        <dbReference type="ARBA" id="ARBA00012528"/>
    </source>
</evidence>
<dbReference type="InterPro" id="IPR050469">
    <property type="entry name" value="Diguanylate_Cyclase"/>
</dbReference>
<dbReference type="SMART" id="SM00267">
    <property type="entry name" value="GGDEF"/>
    <property type="match status" value="1"/>
</dbReference>
<comment type="caution">
    <text evidence="5">The sequence shown here is derived from an EMBL/GenBank/DDBJ whole genome shotgun (WGS) entry which is preliminary data.</text>
</comment>
<dbReference type="GO" id="GO:0052621">
    <property type="term" value="F:diguanylate cyclase activity"/>
    <property type="evidence" value="ECO:0007669"/>
    <property type="project" value="UniProtKB-EC"/>
</dbReference>
<evidence type="ECO:0000256" key="3">
    <source>
        <dbReference type="ARBA" id="ARBA00034247"/>
    </source>
</evidence>
<comment type="cofactor">
    <cofactor evidence="1">
        <name>Mg(2+)</name>
        <dbReference type="ChEBI" id="CHEBI:18420"/>
    </cofactor>
</comment>
<evidence type="ECO:0000313" key="6">
    <source>
        <dbReference type="Proteomes" id="UP000257039"/>
    </source>
</evidence>
<dbReference type="InterPro" id="IPR043128">
    <property type="entry name" value="Rev_trsase/Diguanyl_cyclase"/>
</dbReference>
<evidence type="ECO:0000259" key="4">
    <source>
        <dbReference type="PROSITE" id="PS50887"/>
    </source>
</evidence>
<dbReference type="SUPFAM" id="SSF55073">
    <property type="entry name" value="Nucleotide cyclase"/>
    <property type="match status" value="1"/>
</dbReference>
<evidence type="ECO:0000256" key="1">
    <source>
        <dbReference type="ARBA" id="ARBA00001946"/>
    </source>
</evidence>
<dbReference type="InterPro" id="IPR000160">
    <property type="entry name" value="GGDEF_dom"/>
</dbReference>
<evidence type="ECO:0000313" key="5">
    <source>
        <dbReference type="EMBL" id="RDH45287.1"/>
    </source>
</evidence>
<reference evidence="5 6" key="1">
    <citation type="submission" date="2017-04" db="EMBL/GenBank/DDBJ databases">
        <title>Draft genome sequence of Zooshikella ganghwensis VG4 isolated from Red Sea sediments.</title>
        <authorList>
            <person name="Rehman Z."/>
            <person name="Alam I."/>
            <person name="Kamau A."/>
            <person name="Bajic V."/>
            <person name="Leiknes T."/>
        </authorList>
    </citation>
    <scope>NUCLEOTIDE SEQUENCE [LARGE SCALE GENOMIC DNA]</scope>
    <source>
        <strain evidence="5 6">VG4</strain>
    </source>
</reference>
<proteinExistence type="predicted"/>
<feature type="domain" description="GGDEF" evidence="4">
    <location>
        <begin position="204"/>
        <end position="338"/>
    </location>
</feature>
<keyword evidence="6" id="KW-1185">Reference proteome</keyword>
<comment type="catalytic activity">
    <reaction evidence="3">
        <text>2 GTP = 3',3'-c-di-GMP + 2 diphosphate</text>
        <dbReference type="Rhea" id="RHEA:24898"/>
        <dbReference type="ChEBI" id="CHEBI:33019"/>
        <dbReference type="ChEBI" id="CHEBI:37565"/>
        <dbReference type="ChEBI" id="CHEBI:58805"/>
        <dbReference type="EC" id="2.7.7.65"/>
    </reaction>
</comment>
<dbReference type="PROSITE" id="PS50887">
    <property type="entry name" value="GGDEF"/>
    <property type="match status" value="1"/>
</dbReference>
<dbReference type="Pfam" id="PF00990">
    <property type="entry name" value="GGDEF"/>
    <property type="match status" value="1"/>
</dbReference>
<dbReference type="NCBIfam" id="TIGR00254">
    <property type="entry name" value="GGDEF"/>
    <property type="match status" value="1"/>
</dbReference>
<name>A0A4P9VRM8_9GAMM</name>